<dbReference type="PROSITE" id="PS50240">
    <property type="entry name" value="TRYPSIN_DOM"/>
    <property type="match status" value="1"/>
</dbReference>
<evidence type="ECO:0000313" key="14">
    <source>
        <dbReference type="Proteomes" id="UP001607303"/>
    </source>
</evidence>
<dbReference type="InterPro" id="IPR009003">
    <property type="entry name" value="Peptidase_S1_PA"/>
</dbReference>
<feature type="compositionally biased region" description="Polar residues" evidence="10">
    <location>
        <begin position="140"/>
        <end position="158"/>
    </location>
</feature>
<sequence>MRYRVSLSFGYQGEKETERRSRTKYELWQGRKLVLRRGLAEGGGVVGREKEAEPAGRAGRDTVGWGDRQDWLFRNVKLSKIVSRNGGKRYTLGKPAVCILNRSEMVRLDRIEIKEMNRGTSGSRYESEVFVCHAEHTTTMSMTNTHGGELSPTRQPRQSRIHSVGLPTRASLLPEPPPNENNVPPPIPRRHSATPTVAPPPIPLRPPAIPKRSKNEKPIPIKKNNSNRQQEDSSTNQRMNNDPTSSSSLSSSPTAACHLTTSTWNQTVSIDEKLINLGPFRTHRQPSTEDFSLAFESKDVVSTNENGFIANFGKVNFPDEEKLENRKSSLDELRKASRDLEKNLHERTLKNNETKFDDILGGRGENRQRQNIASQNARSVLNTYFESNVTRLHAFRERVIRTNDIAIRQHPGGKFRKDEKSIEGSVEEEALEEISEEEMSESPRDTFQEERKFVGLVRSYREEEKRSKFEELQAASKNLERRLQSKNEEDDQRRYRDMERRLNKSISRYEDLPRVPQELERRILSDQRSIIDQSTRVKYETDMEKARNMLQHNSRKERSGIEKLEKLPKATQTNLPPPLSSTICQSYVPKPISVRQDSNVSSDSFSQTSSPSYTNKTMEAPLLPHKYGKLPDRALVHEPENSSGRPITKSTSTPASLQTIVRTHGSNSTSLHHKIIKDMANRHYVTRGRFKYVQLLANIVALLAIVAGLNAYYKTYPETAIRFENRTEYTRAITVTEPTRSIIPQDEEKNPAPGVCLPVIVHFCQYHKIPYNFTIFPNYMGNFGQRDAQQELQLYKSVVDVRCYELAALFLCSIFVPKCGSRGHLVRPCRSLCSETKRRCGFFLEVFSLSLPDYLECDLFPENDNPDVCVGHFEVIETNARAMKPVCTSGFQCDNNRCIPVDWLCDGHLDCADHSDEIGCGECGSIFLPKFNNSNKGDKRKFTLSKNTQTKATLHCGERRCMSASHICDGVMDCPWGQDERYCLKLSQKNGDIGKGLLEVYHAEMGKFMPACIPPKAHVTAQAICSLLGYTVALSSTFSTKDGNLTTIQAFNESNQYRRLTPKRSLLKKFQACVKEDGDYPTVKLTCSEYACGRRYPLYGNSNVKTRIVGGVESSPGDWPFLAALLGGPEQIFYCAGVLISDQWVLTASHCVGNLSDVSGWTIQLGITRRHSHTYLGQKLKIKRVIRHPDYSLGVVHDNDVALCQLEKRVQFHEHLRPVCLPNATTNLAPATLCTVIGWGKKNDTQEAEYEPAVNEVQVPVLNRDVCNMWLAYKELNVTDGMICAGYPNGGKDACQGDSGGPLLCQDKDDKEKWFVGGIVSWGIDCARPKLPGVYAYVPKYVPWIRNEMAKYSEKDES</sequence>
<dbReference type="InterPro" id="IPR020067">
    <property type="entry name" value="Frizzled_dom"/>
</dbReference>
<feature type="compositionally biased region" description="Basic and acidic residues" evidence="10">
    <location>
        <begin position="355"/>
        <end position="368"/>
    </location>
</feature>
<dbReference type="EMBL" id="JAYRBN010000057">
    <property type="protein sequence ID" value="KAL2742634.1"/>
    <property type="molecule type" value="Genomic_DNA"/>
</dbReference>
<evidence type="ECO:0000256" key="1">
    <source>
        <dbReference type="ARBA" id="ARBA00004162"/>
    </source>
</evidence>
<dbReference type="Pfam" id="PF00089">
    <property type="entry name" value="Trypsin"/>
    <property type="match status" value="1"/>
</dbReference>
<dbReference type="SMART" id="SM00192">
    <property type="entry name" value="LDLa"/>
    <property type="match status" value="2"/>
</dbReference>
<evidence type="ECO:0000256" key="4">
    <source>
        <dbReference type="ARBA" id="ARBA00022825"/>
    </source>
</evidence>
<dbReference type="SMART" id="SM00020">
    <property type="entry name" value="Tryp_SPc"/>
    <property type="match status" value="1"/>
</dbReference>
<dbReference type="PROSITE" id="PS50068">
    <property type="entry name" value="LDLRA_2"/>
    <property type="match status" value="2"/>
</dbReference>
<dbReference type="Gene3D" id="1.10.2000.10">
    <property type="entry name" value="Frizzled cysteine-rich domain"/>
    <property type="match status" value="1"/>
</dbReference>
<feature type="domain" description="Peptidase S1" evidence="12">
    <location>
        <begin position="1108"/>
        <end position="1350"/>
    </location>
</feature>
<dbReference type="PROSITE" id="PS00135">
    <property type="entry name" value="TRYPSIN_SER"/>
    <property type="match status" value="1"/>
</dbReference>
<feature type="domain" description="FZ" evidence="11">
    <location>
        <begin position="751"/>
        <end position="872"/>
    </location>
</feature>
<reference evidence="13 14" key="1">
    <citation type="journal article" date="2024" name="Ann. Entomol. Soc. Am.">
        <title>Genomic analyses of the southern and eastern yellowjacket wasps (Hymenoptera: Vespidae) reveal evolutionary signatures of social life.</title>
        <authorList>
            <person name="Catto M.A."/>
            <person name="Caine P.B."/>
            <person name="Orr S.E."/>
            <person name="Hunt B.G."/>
            <person name="Goodisman M.A.D."/>
        </authorList>
    </citation>
    <scope>NUCLEOTIDE SEQUENCE [LARGE SCALE GENOMIC DNA]</scope>
    <source>
        <strain evidence="13">232</strain>
        <tissue evidence="13">Head and thorax</tissue>
    </source>
</reference>
<dbReference type="FunFam" id="2.40.10.10:FF:000003">
    <property type="entry name" value="Transmembrane serine protease 3"/>
    <property type="match status" value="1"/>
</dbReference>
<dbReference type="Pfam" id="PF00057">
    <property type="entry name" value="Ldl_recept_a"/>
    <property type="match status" value="1"/>
</dbReference>
<keyword evidence="14" id="KW-1185">Reference proteome</keyword>
<evidence type="ECO:0000256" key="2">
    <source>
        <dbReference type="ARBA" id="ARBA00022670"/>
    </source>
</evidence>
<feature type="disulfide bond" evidence="6">
    <location>
        <begin position="833"/>
        <end position="857"/>
    </location>
</feature>
<dbReference type="SMART" id="SM00063">
    <property type="entry name" value="FRI"/>
    <property type="match status" value="1"/>
</dbReference>
<evidence type="ECO:0000256" key="6">
    <source>
        <dbReference type="PROSITE-ProRule" id="PRU00090"/>
    </source>
</evidence>
<feature type="coiled-coil region" evidence="9">
    <location>
        <begin position="462"/>
        <end position="489"/>
    </location>
</feature>
<feature type="region of interest" description="Disordered" evidence="10">
    <location>
        <begin position="595"/>
        <end position="618"/>
    </location>
</feature>
<dbReference type="InterPro" id="IPR018114">
    <property type="entry name" value="TRYPSIN_HIS"/>
</dbReference>
<feature type="region of interest" description="Disordered" evidence="10">
    <location>
        <begin position="551"/>
        <end position="582"/>
    </location>
</feature>
<evidence type="ECO:0000256" key="10">
    <source>
        <dbReference type="SAM" id="MobiDB-lite"/>
    </source>
</evidence>
<dbReference type="InterPro" id="IPR033116">
    <property type="entry name" value="TRYPSIN_SER"/>
</dbReference>
<feature type="disulfide bond" evidence="7">
    <location>
        <begin position="893"/>
        <end position="911"/>
    </location>
</feature>
<dbReference type="Gene3D" id="4.10.400.10">
    <property type="entry name" value="Low-density Lipoprotein Receptor"/>
    <property type="match status" value="2"/>
</dbReference>
<evidence type="ECO:0000256" key="8">
    <source>
        <dbReference type="RuleBase" id="RU363034"/>
    </source>
</evidence>
<feature type="region of interest" description="Disordered" evidence="10">
    <location>
        <begin position="140"/>
        <end position="255"/>
    </location>
</feature>
<evidence type="ECO:0000256" key="3">
    <source>
        <dbReference type="ARBA" id="ARBA00022801"/>
    </source>
</evidence>
<feature type="disulfide bond" evidence="7">
    <location>
        <begin position="968"/>
        <end position="983"/>
    </location>
</feature>
<evidence type="ECO:0000256" key="5">
    <source>
        <dbReference type="ARBA" id="ARBA00023157"/>
    </source>
</evidence>
<dbReference type="CDD" id="cd07066">
    <property type="entry name" value="CRD_FZ"/>
    <property type="match status" value="1"/>
</dbReference>
<dbReference type="PANTHER" id="PTHR24252:SF7">
    <property type="entry name" value="HYALIN"/>
    <property type="match status" value="1"/>
</dbReference>
<organism evidence="13 14">
    <name type="scientific">Vespula maculifrons</name>
    <name type="common">Eastern yellow jacket</name>
    <name type="synonym">Wasp</name>
    <dbReference type="NCBI Taxonomy" id="7453"/>
    <lineage>
        <taxon>Eukaryota</taxon>
        <taxon>Metazoa</taxon>
        <taxon>Ecdysozoa</taxon>
        <taxon>Arthropoda</taxon>
        <taxon>Hexapoda</taxon>
        <taxon>Insecta</taxon>
        <taxon>Pterygota</taxon>
        <taxon>Neoptera</taxon>
        <taxon>Endopterygota</taxon>
        <taxon>Hymenoptera</taxon>
        <taxon>Apocrita</taxon>
        <taxon>Aculeata</taxon>
        <taxon>Vespoidea</taxon>
        <taxon>Vespidae</taxon>
        <taxon>Vespinae</taxon>
        <taxon>Vespula</taxon>
    </lineage>
</organism>
<feature type="compositionally biased region" description="Polar residues" evidence="10">
    <location>
        <begin position="232"/>
        <end position="244"/>
    </location>
</feature>
<comment type="subcellular location">
    <subcellularLocation>
        <location evidence="1">Cell membrane</location>
        <topology evidence="1">Single-pass membrane protein</topology>
    </subcellularLocation>
</comment>
<evidence type="ECO:0000313" key="13">
    <source>
        <dbReference type="EMBL" id="KAL2742634.1"/>
    </source>
</evidence>
<protein>
    <recommendedName>
        <fullName evidence="15">Atrial natriuretic peptide-converting enzyme</fullName>
    </recommendedName>
</protein>
<keyword evidence="9" id="KW-0175">Coiled coil</keyword>
<dbReference type="SUPFAM" id="SSF57424">
    <property type="entry name" value="LDL receptor-like module"/>
    <property type="match status" value="2"/>
</dbReference>
<dbReference type="GO" id="GO:0008236">
    <property type="term" value="F:serine-type peptidase activity"/>
    <property type="evidence" value="ECO:0007669"/>
    <property type="project" value="UniProtKB-KW"/>
</dbReference>
<dbReference type="PROSITE" id="PS50038">
    <property type="entry name" value="FZ"/>
    <property type="match status" value="1"/>
</dbReference>
<accession>A0ABD2CD06</accession>
<dbReference type="InterPro" id="IPR001254">
    <property type="entry name" value="Trypsin_dom"/>
</dbReference>
<dbReference type="FunFam" id="1.10.2000.10:FF:000019">
    <property type="entry name" value="Corin, isoform B"/>
    <property type="match status" value="1"/>
</dbReference>
<dbReference type="SUPFAM" id="SSF50494">
    <property type="entry name" value="Trypsin-like serine proteases"/>
    <property type="match status" value="1"/>
</dbReference>
<keyword evidence="4 8" id="KW-0720">Serine protease</keyword>
<dbReference type="CDD" id="cd00190">
    <property type="entry name" value="Tryp_SPc"/>
    <property type="match status" value="1"/>
</dbReference>
<evidence type="ECO:0000256" key="7">
    <source>
        <dbReference type="PROSITE-ProRule" id="PRU00124"/>
    </source>
</evidence>
<dbReference type="GO" id="GO:0006508">
    <property type="term" value="P:proteolysis"/>
    <property type="evidence" value="ECO:0007669"/>
    <property type="project" value="UniProtKB-KW"/>
</dbReference>
<dbReference type="Pfam" id="PF01392">
    <property type="entry name" value="Fz"/>
    <property type="match status" value="1"/>
</dbReference>
<keyword evidence="2 8" id="KW-0645">Protease</keyword>
<evidence type="ECO:0000259" key="11">
    <source>
        <dbReference type="PROSITE" id="PS50038"/>
    </source>
</evidence>
<evidence type="ECO:0008006" key="15">
    <source>
        <dbReference type="Google" id="ProtNLM"/>
    </source>
</evidence>
<comment type="caution">
    <text evidence="13">The sequence shown here is derived from an EMBL/GenBank/DDBJ whole genome shotgun (WGS) entry which is preliminary data.</text>
</comment>
<feature type="compositionally biased region" description="Pro residues" evidence="10">
    <location>
        <begin position="174"/>
        <end position="187"/>
    </location>
</feature>
<dbReference type="GO" id="GO:0005886">
    <property type="term" value="C:plasma membrane"/>
    <property type="evidence" value="ECO:0007669"/>
    <property type="project" value="UniProtKB-SubCell"/>
</dbReference>
<evidence type="ECO:0000256" key="9">
    <source>
        <dbReference type="SAM" id="Coils"/>
    </source>
</evidence>
<feature type="compositionally biased region" description="Low complexity" evidence="10">
    <location>
        <begin position="598"/>
        <end position="612"/>
    </location>
</feature>
<name>A0ABD2CD06_VESMC</name>
<dbReference type="InterPro" id="IPR002172">
    <property type="entry name" value="LDrepeatLR_classA_rpt"/>
</dbReference>
<gene>
    <name evidence="13" type="ORF">V1477_009235</name>
</gene>
<feature type="disulfide bond" evidence="7">
    <location>
        <begin position="956"/>
        <end position="974"/>
    </location>
</feature>
<feature type="coiled-coil region" evidence="9">
    <location>
        <begin position="323"/>
        <end position="350"/>
    </location>
</feature>
<feature type="compositionally biased region" description="Basic and acidic residues" evidence="10">
    <location>
        <begin position="554"/>
        <end position="568"/>
    </location>
</feature>
<dbReference type="CDD" id="cd00112">
    <property type="entry name" value="LDLa"/>
    <property type="match status" value="2"/>
</dbReference>
<keyword evidence="5 7" id="KW-1015">Disulfide bond</keyword>
<feature type="compositionally biased region" description="Polar residues" evidence="10">
    <location>
        <begin position="570"/>
        <end position="582"/>
    </location>
</feature>
<proteinExistence type="predicted"/>
<dbReference type="PANTHER" id="PTHR24252">
    <property type="entry name" value="ACROSIN-RELATED"/>
    <property type="match status" value="1"/>
</dbReference>
<dbReference type="PROSITE" id="PS00134">
    <property type="entry name" value="TRYPSIN_HIS"/>
    <property type="match status" value="1"/>
</dbReference>
<evidence type="ECO:0000259" key="12">
    <source>
        <dbReference type="PROSITE" id="PS50240"/>
    </source>
</evidence>
<dbReference type="Proteomes" id="UP001607303">
    <property type="component" value="Unassembled WGS sequence"/>
</dbReference>
<keyword evidence="3 8" id="KW-0378">Hydrolase</keyword>
<feature type="disulfide bond" evidence="7">
    <location>
        <begin position="905"/>
        <end position="920"/>
    </location>
</feature>
<dbReference type="InterPro" id="IPR043504">
    <property type="entry name" value="Peptidase_S1_PA_chymotrypsin"/>
</dbReference>
<dbReference type="Gene3D" id="2.40.10.10">
    <property type="entry name" value="Trypsin-like serine proteases"/>
    <property type="match status" value="1"/>
</dbReference>
<feature type="region of interest" description="Disordered" evidence="10">
    <location>
        <begin position="355"/>
        <end position="374"/>
    </location>
</feature>
<dbReference type="PRINTS" id="PR00722">
    <property type="entry name" value="CHYMOTRYPSIN"/>
</dbReference>
<comment type="caution">
    <text evidence="7">Lacks conserved residue(s) required for the propagation of feature annotation.</text>
</comment>
<dbReference type="InterPro" id="IPR036790">
    <property type="entry name" value="Frizzled_dom_sf"/>
</dbReference>
<dbReference type="InterPro" id="IPR001314">
    <property type="entry name" value="Peptidase_S1A"/>
</dbReference>
<feature type="compositionally biased region" description="Pro residues" evidence="10">
    <location>
        <begin position="197"/>
        <end position="209"/>
    </location>
</feature>
<dbReference type="SUPFAM" id="SSF63501">
    <property type="entry name" value="Frizzled cysteine-rich domain"/>
    <property type="match status" value="1"/>
</dbReference>
<dbReference type="InterPro" id="IPR036055">
    <property type="entry name" value="LDL_receptor-like_sf"/>
</dbReference>